<dbReference type="STRING" id="1454373.ACMU_18455"/>
<feature type="chain" id="PRO_5001564402" evidence="3">
    <location>
        <begin position="27"/>
        <end position="421"/>
    </location>
</feature>
<feature type="signal peptide" evidence="3">
    <location>
        <begin position="1"/>
        <end position="26"/>
    </location>
</feature>
<dbReference type="PANTHER" id="PTHR43649:SF12">
    <property type="entry name" value="DIACETYLCHITOBIOSE BINDING PROTEIN DASA"/>
    <property type="match status" value="1"/>
</dbReference>
<dbReference type="Pfam" id="PF01547">
    <property type="entry name" value="SBP_bac_1"/>
    <property type="match status" value="1"/>
</dbReference>
<comment type="subcellular location">
    <subcellularLocation>
        <location evidence="1">Periplasm</location>
    </subcellularLocation>
</comment>
<comment type="similarity">
    <text evidence="2">Belongs to the bacterial solute-binding protein 1 family.</text>
</comment>
<keyword evidence="5" id="KW-1185">Reference proteome</keyword>
<reference evidence="4 5" key="1">
    <citation type="submission" date="2014-03" db="EMBL/GenBank/DDBJ databases">
        <title>Draft Genome Sequence of Actibacterium mucosum KCTC 23349, a Marine Alphaproteobacterium with Complex Ionic Requirements Isolated from Mediterranean Seawater at Malvarrosa Beach, Valencia, Spain.</title>
        <authorList>
            <person name="Arahal D.R."/>
            <person name="Shao Z."/>
            <person name="Lai Q."/>
            <person name="Pujalte M.J."/>
        </authorList>
    </citation>
    <scope>NUCLEOTIDE SEQUENCE [LARGE SCALE GENOMIC DNA]</scope>
    <source>
        <strain evidence="4 5">KCTC 23349</strain>
    </source>
</reference>
<keyword evidence="3" id="KW-0732">Signal</keyword>
<evidence type="ECO:0000313" key="5">
    <source>
        <dbReference type="Proteomes" id="UP000026249"/>
    </source>
</evidence>
<evidence type="ECO:0000256" key="1">
    <source>
        <dbReference type="ARBA" id="ARBA00004418"/>
    </source>
</evidence>
<gene>
    <name evidence="4" type="ORF">ACMU_18455</name>
</gene>
<proteinExistence type="inferred from homology"/>
<evidence type="ECO:0000313" key="4">
    <source>
        <dbReference type="EMBL" id="KAJ54410.1"/>
    </source>
</evidence>
<dbReference type="RefSeq" id="WP_035261733.1">
    <property type="nucleotide sequence ID" value="NZ_JFKE01000008.1"/>
</dbReference>
<accession>A0A037ZI11</accession>
<dbReference type="Proteomes" id="UP000026249">
    <property type="component" value="Unassembled WGS sequence"/>
</dbReference>
<sequence>MKRFTKTLAVTALSLSTALTAMPAAAETLTFVSWMKGEPGYGDWWNEVIAKFEAEHEGVNVEMTKVARAEYADTMFTMFAGGNPPDIVHLAAFEYQPFADEGWMEPLDAYIARDGKDLAGWAGQGTCEWEGQTACIMLLYTAYVMAYNEKLLAEAGITEPPSDWASYLAAAQAATKDTDGDGTIDQYGVGVASTGGANMMHDILHYVLDAGGAWTVDGKPAFDSPGVIEGLERFKTLYAEGLTPRDLGAGDMRQLMKEGRLAIRLDGPWIWNIVQGAEPEILADLKLAPSPFDPPVGGTSNVIGMPSDISDERKELVWDFIQTATSQEMQQRFATLGSSPAPMPGLDYAAEAASNPYFTLFAESNERAAAAGVDRLPKGLEIEFNEVTKLLFREAQRMLIEDLSAEEAAKNIQDAVLKIAG</sequence>
<evidence type="ECO:0000256" key="2">
    <source>
        <dbReference type="ARBA" id="ARBA00008520"/>
    </source>
</evidence>
<dbReference type="OrthoDB" id="9803049at2"/>
<protein>
    <submittedName>
        <fullName evidence="4">ABC transporter substrate-binding protein</fullName>
    </submittedName>
</protein>
<name>A0A037ZI11_9RHOB</name>
<dbReference type="InterPro" id="IPR050490">
    <property type="entry name" value="Bact_solute-bd_prot1"/>
</dbReference>
<dbReference type="AlphaFoldDB" id="A0A037ZI11"/>
<dbReference type="PANTHER" id="PTHR43649">
    <property type="entry name" value="ARABINOSE-BINDING PROTEIN-RELATED"/>
    <property type="match status" value="1"/>
</dbReference>
<dbReference type="CDD" id="cd13585">
    <property type="entry name" value="PBP2_TMBP_like"/>
    <property type="match status" value="1"/>
</dbReference>
<dbReference type="EMBL" id="JFKE01000008">
    <property type="protein sequence ID" value="KAJ54410.1"/>
    <property type="molecule type" value="Genomic_DNA"/>
</dbReference>
<dbReference type="InterPro" id="IPR006059">
    <property type="entry name" value="SBP"/>
</dbReference>
<dbReference type="Gene3D" id="3.40.190.10">
    <property type="entry name" value="Periplasmic binding protein-like II"/>
    <property type="match status" value="1"/>
</dbReference>
<dbReference type="SUPFAM" id="SSF53850">
    <property type="entry name" value="Periplasmic binding protein-like II"/>
    <property type="match status" value="1"/>
</dbReference>
<comment type="caution">
    <text evidence="4">The sequence shown here is derived from an EMBL/GenBank/DDBJ whole genome shotgun (WGS) entry which is preliminary data.</text>
</comment>
<dbReference type="GO" id="GO:0042597">
    <property type="term" value="C:periplasmic space"/>
    <property type="evidence" value="ECO:0007669"/>
    <property type="project" value="UniProtKB-SubCell"/>
</dbReference>
<organism evidence="4 5">
    <name type="scientific">Actibacterium mucosum KCTC 23349</name>
    <dbReference type="NCBI Taxonomy" id="1454373"/>
    <lineage>
        <taxon>Bacteria</taxon>
        <taxon>Pseudomonadati</taxon>
        <taxon>Pseudomonadota</taxon>
        <taxon>Alphaproteobacteria</taxon>
        <taxon>Rhodobacterales</taxon>
        <taxon>Roseobacteraceae</taxon>
        <taxon>Actibacterium</taxon>
    </lineage>
</organism>
<evidence type="ECO:0000256" key="3">
    <source>
        <dbReference type="SAM" id="SignalP"/>
    </source>
</evidence>